<reference evidence="4 5" key="1">
    <citation type="journal article" date="2019" name="Anaerobe">
        <title>Detection of Robinsoniella peoriensis in multiple bone samples of a trauma patient.</title>
        <authorList>
            <person name="Schrottner P."/>
            <person name="Hartwich K."/>
            <person name="Bunk B."/>
            <person name="Schober I."/>
            <person name="Helbig S."/>
            <person name="Rudolph W.W."/>
            <person name="Gunzer F."/>
        </authorList>
    </citation>
    <scope>NUCLEOTIDE SEQUENCE [LARGE SCALE GENOMIC DNA]</scope>
    <source>
        <strain evidence="4 5">DSM 106044</strain>
    </source>
</reference>
<proteinExistence type="predicted"/>
<comment type="caution">
    <text evidence="4">The sequence shown here is derived from an EMBL/GenBank/DDBJ whole genome shotgun (WGS) entry which is preliminary data.</text>
</comment>
<feature type="region of interest" description="Disordered" evidence="1">
    <location>
        <begin position="581"/>
        <end position="637"/>
    </location>
</feature>
<protein>
    <recommendedName>
        <fullName evidence="6">Gram-positive cocci surface proteins LPxTG domain-containing protein</fullName>
    </recommendedName>
</protein>
<name>A0A4U8Q389_9FIRM</name>
<feature type="compositionally biased region" description="Low complexity" evidence="1">
    <location>
        <begin position="588"/>
        <end position="623"/>
    </location>
</feature>
<dbReference type="Proteomes" id="UP000306509">
    <property type="component" value="Unassembled WGS sequence"/>
</dbReference>
<evidence type="ECO:0000313" key="5">
    <source>
        <dbReference type="Proteomes" id="UP000306509"/>
    </source>
</evidence>
<evidence type="ECO:0008006" key="6">
    <source>
        <dbReference type="Google" id="ProtNLM"/>
    </source>
</evidence>
<evidence type="ECO:0000256" key="3">
    <source>
        <dbReference type="SAM" id="SignalP"/>
    </source>
</evidence>
<dbReference type="InterPro" id="IPR011050">
    <property type="entry name" value="Pectin_lyase_fold/virulence"/>
</dbReference>
<feature type="chain" id="PRO_5020707182" description="Gram-positive cocci surface proteins LPxTG domain-containing protein" evidence="3">
    <location>
        <begin position="37"/>
        <end position="670"/>
    </location>
</feature>
<keyword evidence="3" id="KW-0732">Signal</keyword>
<dbReference type="RefSeq" id="WP_138003680.1">
    <property type="nucleotide sequence ID" value="NZ_QGQD01000086.1"/>
</dbReference>
<feature type="signal peptide" evidence="3">
    <location>
        <begin position="1"/>
        <end position="36"/>
    </location>
</feature>
<keyword evidence="5" id="KW-1185">Reference proteome</keyword>
<sequence precursor="true">MKSSQQKKRRKMSILSMILAFVLAAVNILPMQTVEAAEGKTVYLNGQDGSNENSGQSSESAVSTLTKAKELMGENGGTIIVTGTLSVSWETSWSMPSGSVLKAASGLEGPVIAVTKDGSLTLNNFVIDGQKGNVISNSGYLALKDNVTLQATGSRISADSAIYTAKEATTMKDGVLIAGVEKSEKETASSESGTDKIETEYIKDSEAAVPETAVTEAPGTDTAGSDTAGSDTTSTEAASDKTTTTETAATGAASTEPTTTETAVSGAASTETTTTESTTTESTTTEPAATKPASTETAATEIISTDLTGTAATESASADSDITEQSESQAVTTTPSTEPFASEPSVSKPETTITETAKSAEQGSTGKKKTVKTAGNQKSKSQPETHTTAPTEDPIDNFATFNEMVYSLQVESREDISSAVEITKIYEALSEYEKSQVTEEAYNLMIQAQNTAGELNHAHNGVTVSGSLPWYVQFTAEINDSRDNGESGQIIVPYDLKLWDMYRNVAYVLEQGEKVTVSMPVPDADLSNGLTIYHYKADGTTEVLHPVINGETMSFETSSFSPFDVAGGTLLSGIGVNNSNNYTGESAPSSTPSTNNNTNSTPNNTSNNSNGNYNGTSGSNTTNLKPQPAGSTLAASPNTGDATPIGVMVLGLLLSAGVIFLVLRGKRRMQ</sequence>
<evidence type="ECO:0000256" key="1">
    <source>
        <dbReference type="SAM" id="MobiDB-lite"/>
    </source>
</evidence>
<keyword evidence="2" id="KW-1133">Transmembrane helix</keyword>
<feature type="compositionally biased region" description="Polar residues" evidence="1">
    <location>
        <begin position="325"/>
        <end position="365"/>
    </location>
</feature>
<keyword evidence="2" id="KW-0472">Membrane</keyword>
<organism evidence="4 5">
    <name type="scientific">Robinsoniella peoriensis</name>
    <dbReference type="NCBI Taxonomy" id="180332"/>
    <lineage>
        <taxon>Bacteria</taxon>
        <taxon>Bacillati</taxon>
        <taxon>Bacillota</taxon>
        <taxon>Clostridia</taxon>
        <taxon>Lachnospirales</taxon>
        <taxon>Lachnospiraceae</taxon>
        <taxon>Robinsoniella</taxon>
    </lineage>
</organism>
<accession>A0A4U8Q389</accession>
<dbReference type="SUPFAM" id="SSF51126">
    <property type="entry name" value="Pectin lyase-like"/>
    <property type="match status" value="1"/>
</dbReference>
<keyword evidence="2" id="KW-0812">Transmembrane</keyword>
<feature type="compositionally biased region" description="Polar residues" evidence="1">
    <location>
        <begin position="373"/>
        <end position="390"/>
    </location>
</feature>
<gene>
    <name evidence="4" type="ORF">DSM106044_04414</name>
</gene>
<evidence type="ECO:0000256" key="2">
    <source>
        <dbReference type="SAM" id="Phobius"/>
    </source>
</evidence>
<dbReference type="STRING" id="180332.GCA_000797495_00389"/>
<feature type="compositionally biased region" description="Low complexity" evidence="1">
    <location>
        <begin position="308"/>
        <end position="320"/>
    </location>
</feature>
<feature type="region of interest" description="Disordered" evidence="1">
    <location>
        <begin position="182"/>
        <end position="396"/>
    </location>
</feature>
<dbReference type="AlphaFoldDB" id="A0A4U8Q389"/>
<feature type="transmembrane region" description="Helical" evidence="2">
    <location>
        <begin position="645"/>
        <end position="663"/>
    </location>
</feature>
<evidence type="ECO:0000313" key="4">
    <source>
        <dbReference type="EMBL" id="TLC98663.1"/>
    </source>
</evidence>
<feature type="compositionally biased region" description="Basic and acidic residues" evidence="1">
    <location>
        <begin position="182"/>
        <end position="206"/>
    </location>
</feature>
<dbReference type="NCBIfam" id="TIGR01167">
    <property type="entry name" value="LPXTG_anchor"/>
    <property type="match status" value="1"/>
</dbReference>
<feature type="compositionally biased region" description="Low complexity" evidence="1">
    <location>
        <begin position="207"/>
        <end position="301"/>
    </location>
</feature>
<dbReference type="EMBL" id="QGQD01000086">
    <property type="protein sequence ID" value="TLC98663.1"/>
    <property type="molecule type" value="Genomic_DNA"/>
</dbReference>